<evidence type="ECO:0000256" key="17">
    <source>
        <dbReference type="PIRSR" id="PIRSR601548-3"/>
    </source>
</evidence>
<evidence type="ECO:0000256" key="13">
    <source>
        <dbReference type="PIRSR" id="PIRSR601548-1"/>
    </source>
</evidence>
<dbReference type="EC" id="3.4.-.-" evidence="21"/>
<dbReference type="GO" id="GO:0008237">
    <property type="term" value="F:metallopeptidase activity"/>
    <property type="evidence" value="ECO:0007669"/>
    <property type="project" value="UniProtKB-KW"/>
</dbReference>
<evidence type="ECO:0000256" key="20">
    <source>
        <dbReference type="PROSITE-ProRule" id="PRU01355"/>
    </source>
</evidence>
<keyword evidence="5" id="KW-0732">Signal</keyword>
<evidence type="ECO:0000256" key="4">
    <source>
        <dbReference type="ARBA" id="ARBA00022723"/>
    </source>
</evidence>
<evidence type="ECO:0000256" key="14">
    <source>
        <dbReference type="PIRSR" id="PIRSR601548-10"/>
    </source>
</evidence>
<keyword evidence="4 17" id="KW-0479">Metal-binding</keyword>
<dbReference type="PANTHER" id="PTHR10514">
    <property type="entry name" value="ANGIOTENSIN-CONVERTING ENZYME"/>
    <property type="match status" value="1"/>
</dbReference>
<keyword evidence="6 21" id="KW-0378">Hydrolase</keyword>
<evidence type="ECO:0000256" key="3">
    <source>
        <dbReference type="ARBA" id="ARBA00022670"/>
    </source>
</evidence>
<evidence type="ECO:0000256" key="8">
    <source>
        <dbReference type="ARBA" id="ARBA00023049"/>
    </source>
</evidence>
<feature type="binding site" evidence="17">
    <location>
        <position position="388"/>
    </location>
    <ligand>
        <name>Zn(2+)</name>
        <dbReference type="ChEBI" id="CHEBI:29105"/>
        <label>1</label>
        <note>catalytic</note>
    </ligand>
</feature>
<feature type="binding site" evidence="17">
    <location>
        <position position="392"/>
    </location>
    <ligand>
        <name>Zn(2+)</name>
        <dbReference type="ChEBI" id="CHEBI:29105"/>
        <label>1</label>
        <note>catalytic</note>
    </ligand>
</feature>
<feature type="active site" description="Proton acceptor 2" evidence="15">
    <location>
        <position position="389"/>
    </location>
</feature>
<comment type="cofactor">
    <cofactor evidence="21">
        <name>Zn(2+)</name>
        <dbReference type="ChEBI" id="CHEBI:29105"/>
    </cofactor>
    <text evidence="21">Binds 1 zinc ion per subunit.</text>
</comment>
<evidence type="ECO:0000313" key="23">
    <source>
        <dbReference type="Proteomes" id="UP001168821"/>
    </source>
</evidence>
<evidence type="ECO:0000313" key="22">
    <source>
        <dbReference type="EMBL" id="KAJ3641057.1"/>
    </source>
</evidence>
<evidence type="ECO:0000256" key="12">
    <source>
        <dbReference type="ARBA" id="ARBA00039858"/>
    </source>
</evidence>
<dbReference type="GO" id="GO:0006508">
    <property type="term" value="P:proteolysis"/>
    <property type="evidence" value="ECO:0007669"/>
    <property type="project" value="UniProtKB-KW"/>
</dbReference>
<sequence length="621" mass="71283">MLRSRSCRKFDLKKKTTKSTITRSTNFTCLLQILLIVTLVVASPAKSALSQDELKNFLATEYEKSASAMCTKANEAEWNYETDINNKEKQDILLNVTLESAALAKKYWQDYFKDLNPDDYQDEQLKRQVKNLRILGNAALNEEKLTKLTKATNNMTNIYSTAKICPFSNQKCDLSKESLSLEPEIEEILAKSTNYDESLYQTYVELSNEATVANKFNDKGELWRDSYESPTFIQDIDDLWTQVEPFYAELHKYVGRKLKERFGSKLDISDGLIPANVLGNMWTQEWNNIAELVRPFPQASKVDVDAALKQQKYSVLDMFKTSDEFYKSMGLIPMDVCYNTSAGAMIEKPTDGREVLCHASAWDFCDGHNYRIKMCTNINFEDFIVIHHEMGHIQYFMQYAKQLVIFRDGANPGFHEAIGDTIALSVSTPKHLQKINLVKNYTDSTEAAINALMDTALQKVAFLPFGLLIDKWRWDVFSGRVTQDQWNSHWWEYRKKYQKVKPPVERSENDFDPGAKFHVAGDSQYIAYFVAHILQFQFYKSLCVAAGEYSPDSKEVPLHKCDFYESKAAGDLLSKGLALGSSKHWSDALELMTGSRKLDATPLLEYFNPLYTYLKEQNSKY</sequence>
<comment type="similarity">
    <text evidence="1 20 21">Belongs to the peptidase M2 family.</text>
</comment>
<proteinExistence type="inferred from homology"/>
<dbReference type="Proteomes" id="UP001168821">
    <property type="component" value="Unassembled WGS sequence"/>
</dbReference>
<feature type="disulfide bond" evidence="18 20">
    <location>
        <begin position="357"/>
        <end position="375"/>
    </location>
</feature>
<evidence type="ECO:0000256" key="21">
    <source>
        <dbReference type="RuleBase" id="RU361144"/>
    </source>
</evidence>
<dbReference type="PROSITE" id="PS52011">
    <property type="entry name" value="PEPTIDASE_M2"/>
    <property type="match status" value="1"/>
</dbReference>
<evidence type="ECO:0000256" key="9">
    <source>
        <dbReference type="ARBA" id="ARBA00023157"/>
    </source>
</evidence>
<feature type="disulfide bond" evidence="18 20">
    <location>
        <begin position="543"/>
        <end position="561"/>
    </location>
</feature>
<evidence type="ECO:0000256" key="19">
    <source>
        <dbReference type="PIRSR" id="PIRSR601548-8"/>
    </source>
</evidence>
<evidence type="ECO:0000256" key="2">
    <source>
        <dbReference type="ARBA" id="ARBA00022645"/>
    </source>
</evidence>
<evidence type="ECO:0000256" key="10">
    <source>
        <dbReference type="ARBA" id="ARBA00023180"/>
    </source>
</evidence>
<feature type="binding site" evidence="17">
    <location>
        <position position="416"/>
    </location>
    <ligand>
        <name>Zn(2+)</name>
        <dbReference type="ChEBI" id="CHEBI:29105"/>
        <label>1</label>
        <note>catalytic</note>
    </ligand>
</feature>
<accession>A0AA38HQW4</accession>
<evidence type="ECO:0000256" key="15">
    <source>
        <dbReference type="PIRSR" id="PIRSR601548-11"/>
    </source>
</evidence>
<gene>
    <name evidence="22" type="ORF">Zmor_027580</name>
</gene>
<comment type="caution">
    <text evidence="20">Lacks conserved residue(s) required for the propagation of feature annotation.</text>
</comment>
<comment type="caution">
    <text evidence="22">The sequence shown here is derived from an EMBL/GenBank/DDBJ whole genome shotgun (WGS) entry which is preliminary data.</text>
</comment>
<feature type="binding site" evidence="19">
    <location>
        <position position="388"/>
    </location>
    <ligand>
        <name>Zn(2+)</name>
        <dbReference type="ChEBI" id="CHEBI:29105"/>
        <label>2</label>
        <note>catalytic</note>
    </ligand>
</feature>
<evidence type="ECO:0000256" key="7">
    <source>
        <dbReference type="ARBA" id="ARBA00022833"/>
    </source>
</evidence>
<dbReference type="PRINTS" id="PR00791">
    <property type="entry name" value="PEPDIPTASEA"/>
</dbReference>
<dbReference type="GO" id="GO:0008241">
    <property type="term" value="F:peptidyl-dipeptidase activity"/>
    <property type="evidence" value="ECO:0007669"/>
    <property type="project" value="UniProtKB-EC"/>
</dbReference>
<dbReference type="PANTHER" id="PTHR10514:SF27">
    <property type="entry name" value="ANGIOTENSIN-CONVERTING ENZYME"/>
    <property type="match status" value="1"/>
</dbReference>
<dbReference type="GO" id="GO:0004180">
    <property type="term" value="F:carboxypeptidase activity"/>
    <property type="evidence" value="ECO:0007669"/>
    <property type="project" value="UniProtKB-KW"/>
</dbReference>
<evidence type="ECO:0000256" key="5">
    <source>
        <dbReference type="ARBA" id="ARBA00022729"/>
    </source>
</evidence>
<keyword evidence="2 21" id="KW-0121">Carboxypeptidase</keyword>
<keyword evidence="7 17" id="KW-0862">Zinc</keyword>
<feature type="binding site" evidence="16">
    <location>
        <position position="227"/>
    </location>
    <ligand>
        <name>chloride</name>
        <dbReference type="ChEBI" id="CHEBI:17996"/>
        <label>1</label>
    </ligand>
</feature>
<dbReference type="Pfam" id="PF01401">
    <property type="entry name" value="Peptidase_M2"/>
    <property type="match status" value="1"/>
</dbReference>
<comment type="catalytic activity">
    <reaction evidence="11">
        <text>Release of a C-terminal dipeptide, oligopeptide-|-Xaa-Yaa, when Xaa is not Pro, and Yaa is neither Asp nor Glu. Thus, conversion of angiotensin I to angiotensin II, with increase in vasoconstrictor activity, but no action on angiotensin II.</text>
        <dbReference type="EC" id="3.4.15.1"/>
    </reaction>
</comment>
<protein>
    <recommendedName>
        <fullName evidence="12 21">Angiotensin-converting enzyme</fullName>
        <ecNumber evidence="21">3.4.-.-</ecNumber>
    </recommendedName>
</protein>
<evidence type="ECO:0000256" key="16">
    <source>
        <dbReference type="PIRSR" id="PIRSR601548-2"/>
    </source>
</evidence>
<feature type="binding site" evidence="19">
    <location>
        <position position="416"/>
    </location>
    <ligand>
        <name>Zn(2+)</name>
        <dbReference type="ChEBI" id="CHEBI:29105"/>
        <label>2</label>
        <note>catalytic</note>
    </ligand>
</feature>
<keyword evidence="9 18" id="KW-1015">Disulfide bond</keyword>
<feature type="active site" description="Proton donor 1" evidence="13">
    <location>
        <position position="518"/>
    </location>
</feature>
<dbReference type="GO" id="GO:0005886">
    <property type="term" value="C:plasma membrane"/>
    <property type="evidence" value="ECO:0007669"/>
    <property type="project" value="TreeGrafter"/>
</dbReference>
<keyword evidence="23" id="KW-1185">Reference proteome</keyword>
<dbReference type="Gene3D" id="1.10.1370.30">
    <property type="match status" value="2"/>
</dbReference>
<feature type="glycosylation site" description="N-linked (GlcNAc...) asparagine; partial" evidence="14">
    <location>
        <position position="169"/>
    </location>
</feature>
<keyword evidence="8 21" id="KW-0482">Metalloprotease</keyword>
<evidence type="ECO:0000256" key="18">
    <source>
        <dbReference type="PIRSR" id="PIRSR601548-4"/>
    </source>
</evidence>
<evidence type="ECO:0000256" key="6">
    <source>
        <dbReference type="ARBA" id="ARBA00022801"/>
    </source>
</evidence>
<dbReference type="EMBL" id="JALNTZ010000009">
    <property type="protein sequence ID" value="KAJ3641057.1"/>
    <property type="molecule type" value="Genomic_DNA"/>
</dbReference>
<keyword evidence="10 14" id="KW-0325">Glycoprotein</keyword>
<name>A0AA38HQW4_9CUCU</name>
<evidence type="ECO:0000256" key="11">
    <source>
        <dbReference type="ARBA" id="ARBA00036868"/>
    </source>
</evidence>
<reference evidence="22" key="1">
    <citation type="journal article" date="2023" name="G3 (Bethesda)">
        <title>Whole genome assemblies of Zophobas morio and Tenebrio molitor.</title>
        <authorList>
            <person name="Kaur S."/>
            <person name="Stinson S.A."/>
            <person name="diCenzo G.C."/>
        </authorList>
    </citation>
    <scope>NUCLEOTIDE SEQUENCE</scope>
    <source>
        <strain evidence="22">QUZm001</strain>
    </source>
</reference>
<feature type="active site" description="Proton donor 2" evidence="15">
    <location>
        <position position="518"/>
    </location>
</feature>
<keyword evidence="3 21" id="KW-0645">Protease</keyword>
<feature type="active site" description="Proton acceptor 1" evidence="13">
    <location>
        <position position="389"/>
    </location>
</feature>
<feature type="binding site" evidence="19">
    <location>
        <position position="392"/>
    </location>
    <ligand>
        <name>Zn(2+)</name>
        <dbReference type="ChEBI" id="CHEBI:29105"/>
        <label>2</label>
        <note>catalytic</note>
    </ligand>
</feature>
<dbReference type="SUPFAM" id="SSF55486">
    <property type="entry name" value="Metalloproteases ('zincins'), catalytic domain"/>
    <property type="match status" value="1"/>
</dbReference>
<dbReference type="FunFam" id="1.10.1370.30:FF:000004">
    <property type="entry name" value="Angiotensin-converting enzyme"/>
    <property type="match status" value="1"/>
</dbReference>
<dbReference type="AlphaFoldDB" id="A0AA38HQW4"/>
<dbReference type="GO" id="GO:0046872">
    <property type="term" value="F:metal ion binding"/>
    <property type="evidence" value="ECO:0007669"/>
    <property type="project" value="UniProtKB-KW"/>
</dbReference>
<dbReference type="CDD" id="cd06461">
    <property type="entry name" value="M2_ACE"/>
    <property type="match status" value="1"/>
</dbReference>
<evidence type="ECO:0000256" key="1">
    <source>
        <dbReference type="ARBA" id="ARBA00008139"/>
    </source>
</evidence>
<organism evidence="22 23">
    <name type="scientific">Zophobas morio</name>
    <dbReference type="NCBI Taxonomy" id="2755281"/>
    <lineage>
        <taxon>Eukaryota</taxon>
        <taxon>Metazoa</taxon>
        <taxon>Ecdysozoa</taxon>
        <taxon>Arthropoda</taxon>
        <taxon>Hexapoda</taxon>
        <taxon>Insecta</taxon>
        <taxon>Pterygota</taxon>
        <taxon>Neoptera</taxon>
        <taxon>Endopterygota</taxon>
        <taxon>Coleoptera</taxon>
        <taxon>Polyphaga</taxon>
        <taxon>Cucujiformia</taxon>
        <taxon>Tenebrionidae</taxon>
        <taxon>Zophobas</taxon>
    </lineage>
</organism>
<dbReference type="InterPro" id="IPR001548">
    <property type="entry name" value="Peptidase_M2"/>
</dbReference>